<protein>
    <submittedName>
        <fullName evidence="1">Uncharacterized protein</fullName>
    </submittedName>
</protein>
<dbReference type="EMBL" id="GL377593">
    <property type="protein sequence ID" value="EFJ23362.1"/>
    <property type="molecule type" value="Genomic_DNA"/>
</dbReference>
<sequence>MEQMLLSGNRHMYQLASFLVLDLAPEPSGIDLISTSTSPLIKDMWTLLVLLLLDENIRPKRVIEVFLECMSSRAGCLLSDTIHNRGPAMTGSKEELVIARCSSGKNSCGAASFCSFYLHLRIFTLLFCFTPSKHDIMVAGKVLELISTPHVVWLGLLNVKKIVNRHVWVRLEFKLKSVTESSGNGRPSYYDRSGGTQREYVVQVHRRHKYTLLPEYMREVIKPGESLKRQNQDWQLYTSIRHSMERFAMAEMSDDFPVPGGPDTRASKLSQLKNSLPPTQYDVYDMELTEVKSNADLRKLLMGIEL</sequence>
<dbReference type="STRING" id="88036.D8RX26"/>
<evidence type="ECO:0000313" key="1">
    <source>
        <dbReference type="EMBL" id="EFJ23362.1"/>
    </source>
</evidence>
<dbReference type="HOGENOM" id="CLU_910306_0_0_1"/>
<evidence type="ECO:0000313" key="2">
    <source>
        <dbReference type="Proteomes" id="UP000001514"/>
    </source>
</evidence>
<dbReference type="InParanoid" id="D8RX26"/>
<proteinExistence type="predicted"/>
<dbReference type="Proteomes" id="UP000001514">
    <property type="component" value="Unassembled WGS sequence"/>
</dbReference>
<dbReference type="KEGG" id="smo:SELMODRAFT_415732"/>
<gene>
    <name evidence="1" type="ORF">SELMODRAFT_415732</name>
</gene>
<reference evidence="1 2" key="1">
    <citation type="journal article" date="2011" name="Science">
        <title>The Selaginella genome identifies genetic changes associated with the evolution of vascular plants.</title>
        <authorList>
            <person name="Banks J.A."/>
            <person name="Nishiyama T."/>
            <person name="Hasebe M."/>
            <person name="Bowman J.L."/>
            <person name="Gribskov M."/>
            <person name="dePamphilis C."/>
            <person name="Albert V.A."/>
            <person name="Aono N."/>
            <person name="Aoyama T."/>
            <person name="Ambrose B.A."/>
            <person name="Ashton N.W."/>
            <person name="Axtell M.J."/>
            <person name="Barker E."/>
            <person name="Barker M.S."/>
            <person name="Bennetzen J.L."/>
            <person name="Bonawitz N.D."/>
            <person name="Chapple C."/>
            <person name="Cheng C."/>
            <person name="Correa L.G."/>
            <person name="Dacre M."/>
            <person name="DeBarry J."/>
            <person name="Dreyer I."/>
            <person name="Elias M."/>
            <person name="Engstrom E.M."/>
            <person name="Estelle M."/>
            <person name="Feng L."/>
            <person name="Finet C."/>
            <person name="Floyd S.K."/>
            <person name="Frommer W.B."/>
            <person name="Fujita T."/>
            <person name="Gramzow L."/>
            <person name="Gutensohn M."/>
            <person name="Harholt J."/>
            <person name="Hattori M."/>
            <person name="Heyl A."/>
            <person name="Hirai T."/>
            <person name="Hiwatashi Y."/>
            <person name="Ishikawa M."/>
            <person name="Iwata M."/>
            <person name="Karol K.G."/>
            <person name="Koehler B."/>
            <person name="Kolukisaoglu U."/>
            <person name="Kubo M."/>
            <person name="Kurata T."/>
            <person name="Lalonde S."/>
            <person name="Li K."/>
            <person name="Li Y."/>
            <person name="Litt A."/>
            <person name="Lyons E."/>
            <person name="Manning G."/>
            <person name="Maruyama T."/>
            <person name="Michael T.P."/>
            <person name="Mikami K."/>
            <person name="Miyazaki S."/>
            <person name="Morinaga S."/>
            <person name="Murata T."/>
            <person name="Mueller-Roeber B."/>
            <person name="Nelson D.R."/>
            <person name="Obara M."/>
            <person name="Oguri Y."/>
            <person name="Olmstead R.G."/>
            <person name="Onodera N."/>
            <person name="Petersen B.L."/>
            <person name="Pils B."/>
            <person name="Prigge M."/>
            <person name="Rensing S.A."/>
            <person name="Riano-Pachon D.M."/>
            <person name="Roberts A.W."/>
            <person name="Sato Y."/>
            <person name="Scheller H.V."/>
            <person name="Schulz B."/>
            <person name="Schulz C."/>
            <person name="Shakirov E.V."/>
            <person name="Shibagaki N."/>
            <person name="Shinohara N."/>
            <person name="Shippen D.E."/>
            <person name="Soerensen I."/>
            <person name="Sotooka R."/>
            <person name="Sugimoto N."/>
            <person name="Sugita M."/>
            <person name="Sumikawa N."/>
            <person name="Tanurdzic M."/>
            <person name="Theissen G."/>
            <person name="Ulvskov P."/>
            <person name="Wakazuki S."/>
            <person name="Weng J.K."/>
            <person name="Willats W.W."/>
            <person name="Wipf D."/>
            <person name="Wolf P.G."/>
            <person name="Yang L."/>
            <person name="Zimmer A.D."/>
            <person name="Zhu Q."/>
            <person name="Mitros T."/>
            <person name="Hellsten U."/>
            <person name="Loque D."/>
            <person name="Otillar R."/>
            <person name="Salamov A."/>
            <person name="Schmutz J."/>
            <person name="Shapiro H."/>
            <person name="Lindquist E."/>
            <person name="Lucas S."/>
            <person name="Rokhsar D."/>
            <person name="Grigoriev I.V."/>
        </authorList>
    </citation>
    <scope>NUCLEOTIDE SEQUENCE [LARGE SCALE GENOMIC DNA]</scope>
</reference>
<keyword evidence="2" id="KW-1185">Reference proteome</keyword>
<dbReference type="Gramene" id="EFJ23362">
    <property type="protein sequence ID" value="EFJ23362"/>
    <property type="gene ID" value="SELMODRAFT_415732"/>
</dbReference>
<dbReference type="AlphaFoldDB" id="D8RX26"/>
<name>D8RX26_SELML</name>
<accession>D8RX26</accession>
<organism evidence="2">
    <name type="scientific">Selaginella moellendorffii</name>
    <name type="common">Spikemoss</name>
    <dbReference type="NCBI Taxonomy" id="88036"/>
    <lineage>
        <taxon>Eukaryota</taxon>
        <taxon>Viridiplantae</taxon>
        <taxon>Streptophyta</taxon>
        <taxon>Embryophyta</taxon>
        <taxon>Tracheophyta</taxon>
        <taxon>Lycopodiopsida</taxon>
        <taxon>Selaginellales</taxon>
        <taxon>Selaginellaceae</taxon>
        <taxon>Selaginella</taxon>
    </lineage>
</organism>